<feature type="region of interest" description="Disordered" evidence="5">
    <location>
        <begin position="68"/>
        <end position="125"/>
    </location>
</feature>
<dbReference type="SMART" id="SM00132">
    <property type="entry name" value="LIM"/>
    <property type="match status" value="1"/>
</dbReference>
<dbReference type="AlphaFoldDB" id="A0A8J1INN5"/>
<gene>
    <name evidence="8 9" type="primary">znf185</name>
</gene>
<dbReference type="GeneID" id="100497112"/>
<feature type="compositionally biased region" description="Polar residues" evidence="5">
    <location>
        <begin position="559"/>
        <end position="581"/>
    </location>
</feature>
<evidence type="ECO:0000313" key="7">
    <source>
        <dbReference type="Proteomes" id="UP000008143"/>
    </source>
</evidence>
<feature type="compositionally biased region" description="Low complexity" evidence="5">
    <location>
        <begin position="303"/>
        <end position="324"/>
    </location>
</feature>
<dbReference type="PANTHER" id="PTHR15468">
    <property type="entry name" value="ZNF185"/>
    <property type="match status" value="1"/>
</dbReference>
<dbReference type="PANTHER" id="PTHR15468:SF2">
    <property type="entry name" value="ZINC FINGER PROTEIN 185"/>
    <property type="match status" value="1"/>
</dbReference>
<evidence type="ECO:0000256" key="5">
    <source>
        <dbReference type="SAM" id="MobiDB-lite"/>
    </source>
</evidence>
<evidence type="ECO:0000256" key="2">
    <source>
        <dbReference type="ARBA" id="ARBA00022833"/>
    </source>
</evidence>
<dbReference type="Proteomes" id="UP000008143">
    <property type="component" value="Chromosome 8"/>
</dbReference>
<feature type="compositionally biased region" description="Polar residues" evidence="5">
    <location>
        <begin position="764"/>
        <end position="788"/>
    </location>
</feature>
<evidence type="ECO:0000256" key="3">
    <source>
        <dbReference type="ARBA" id="ARBA00023038"/>
    </source>
</evidence>
<feature type="compositionally biased region" description="Basic and acidic residues" evidence="5">
    <location>
        <begin position="626"/>
        <end position="643"/>
    </location>
</feature>
<feature type="compositionally biased region" description="Polar residues" evidence="5">
    <location>
        <begin position="87"/>
        <end position="105"/>
    </location>
</feature>
<keyword evidence="2 4" id="KW-0862">Zinc</keyword>
<dbReference type="OMA" id="SGRICTY"/>
<feature type="region of interest" description="Disordered" evidence="5">
    <location>
        <begin position="756"/>
        <end position="788"/>
    </location>
</feature>
<feature type="compositionally biased region" description="Low complexity" evidence="5">
    <location>
        <begin position="453"/>
        <end position="462"/>
    </location>
</feature>
<dbReference type="Gene3D" id="2.10.110.10">
    <property type="entry name" value="Cysteine Rich Protein"/>
    <property type="match status" value="1"/>
</dbReference>
<sequence length="1132" mass="122570">MASPANKDGHADPDRKKIIKQMKVRTTLKNDMSWINQQSTEEKNEGNANLLSPRQKFADSKKILWSSIPDSKDVSDSPALSPKETVNRTSSSPIQATNKPSSHRLSTGYIIRGQPLSGSEQTKSSFNGYQKNYAVQTKSASLPRVPTASGFKMSTEEYKKIAPFNTRNKSIGDLSDDETPFSAEEQAKRTEAASGVLKNTTVKDRSYVFSAAKKSSVTGAPDNNQSQFVAKRVEVKEEHEDNKRETSPKSTYRDKQGSPSYSFTSSREDIKEKWQENKSPSLPKSLSDYLLEDAGRFESGYKTTQTSQPSSLSASSSGTSPAGSPRLTTTNISRTVETSISSVKPEPGKITVVKEERGPSPAGSPKVTSRHISSTAETSFSSIKPEQGKITVVKEERGPSPAGSPKVTTRHISSTAETSFSSIKPEQGKITVVKEERGPSPAGSPKVTTRHISSTTETSFSSIKPEQGKVTVVKQERGTSPAGSPKVTHRNISSTTETSISSIKPEQGKITVVKEERGTSPAGSPKLTTRKINITSETGISSIKPEPGKITVVREERGTSPTTSPKVTTRNISSTTETSISPGKFTVIKESGSSPSGSPKMTTRNISSTTETSISSIKPEPGKITLIRDDSWVNTEERREHNRSPAPPKSLSDYLLEDANRFENNYIVQQSSQPSSNSAARTGTSPAASPRLTRRNISSTTETSISSIKSGPGKITVIKDESRTSPASSPKLTRTNISSIIESSISSIKPEQGKITFVTDERTSPSSSPTLGTRNSRSTTETTVSSIQPEPGKITLIKEESISTPDVPKLSTYGTSITETRGSGVQAGPGKITVLKEESIKDTADLPKLTSWSTKNVIDYTKPDNRTTSGKITVMTDESGPDVNTENDLINWSDLDTKPSSGGFGETSTMESSVISTSPSKRLVSQSGNRSSTTVTRETRYEASSGSDRSSSPRPTPRSRDNITTTVTESKYRVPETLIDTTNGSSYSSRTTVSTTHSTETSNTQNLEGNDSKSTSNKGVLFVKEYVNTSGSLKSPTNSGNLPDFTGDLERSYSSSNYLYNSAPRRSDEGPCTYCGREIIDCAKIILEHLNIYCHEYCFKCGICNKPMGDLIDSLFIHRDVVHCESCYEKLF</sequence>
<evidence type="ECO:0000313" key="9">
    <source>
        <dbReference type="Xenbase" id="XB-GENE-22069466"/>
    </source>
</evidence>
<accession>A0A8J1INN5</accession>
<feature type="compositionally biased region" description="Polar residues" evidence="5">
    <location>
        <begin position="213"/>
        <end position="228"/>
    </location>
</feature>
<reference evidence="8" key="1">
    <citation type="submission" date="2025-08" db="UniProtKB">
        <authorList>
            <consortium name="RefSeq"/>
        </authorList>
    </citation>
    <scope>IDENTIFICATION</scope>
    <source>
        <strain evidence="8">Nigerian</strain>
        <tissue evidence="8">Liver and blood</tissue>
    </source>
</reference>
<keyword evidence="3 4" id="KW-0440">LIM domain</keyword>
<feature type="compositionally biased region" description="Low complexity" evidence="5">
    <location>
        <begin position="697"/>
        <end position="715"/>
    </location>
</feature>
<feature type="region of interest" description="Disordered" evidence="5">
    <location>
        <begin position="863"/>
        <end position="1016"/>
    </location>
</feature>
<evidence type="ECO:0000256" key="1">
    <source>
        <dbReference type="ARBA" id="ARBA00022723"/>
    </source>
</evidence>
<feature type="compositionally biased region" description="Polar residues" evidence="5">
    <location>
        <begin position="1005"/>
        <end position="1016"/>
    </location>
</feature>
<feature type="compositionally biased region" description="Polar residues" evidence="5">
    <location>
        <begin position="366"/>
        <end position="384"/>
    </location>
</feature>
<dbReference type="PROSITE" id="PS00478">
    <property type="entry name" value="LIM_DOMAIN_1"/>
    <property type="match status" value="1"/>
</dbReference>
<dbReference type="PROSITE" id="PS50023">
    <property type="entry name" value="LIM_DOMAIN_2"/>
    <property type="match status" value="1"/>
</dbReference>
<feature type="region of interest" description="Disordered" evidence="5">
    <location>
        <begin position="29"/>
        <end position="55"/>
    </location>
</feature>
<feature type="compositionally biased region" description="Polar residues" evidence="5">
    <location>
        <begin position="406"/>
        <end position="424"/>
    </location>
</feature>
<feature type="compositionally biased region" description="Basic and acidic residues" evidence="5">
    <location>
        <begin position="231"/>
        <end position="256"/>
    </location>
</feature>
<keyword evidence="1 4" id="KW-0479">Metal-binding</keyword>
<dbReference type="InterPro" id="IPR052621">
    <property type="entry name" value="Cell_Prolif/Cornif_Regul"/>
</dbReference>
<feature type="compositionally biased region" description="Polar residues" evidence="5">
    <location>
        <begin position="116"/>
        <end position="125"/>
    </location>
</feature>
<dbReference type="InterPro" id="IPR001781">
    <property type="entry name" value="Znf_LIM"/>
</dbReference>
<feature type="compositionally biased region" description="Low complexity" evidence="5">
    <location>
        <begin position="669"/>
        <end position="678"/>
    </location>
</feature>
<feature type="region of interest" description="Disordered" evidence="5">
    <location>
        <begin position="164"/>
        <end position="197"/>
    </location>
</feature>
<feature type="compositionally biased region" description="Low complexity" evidence="5">
    <location>
        <begin position="985"/>
        <end position="1004"/>
    </location>
</feature>
<feature type="compositionally biased region" description="Polar residues" evidence="5">
    <location>
        <begin position="724"/>
        <end position="735"/>
    </location>
</feature>
<feature type="compositionally biased region" description="Basic and acidic residues" evidence="5">
    <location>
        <begin position="266"/>
        <end position="276"/>
    </location>
</feature>
<keyword evidence="7" id="KW-1185">Reference proteome</keyword>
<feature type="compositionally biased region" description="Low complexity" evidence="5">
    <location>
        <begin position="492"/>
        <end position="503"/>
    </location>
</feature>
<evidence type="ECO:0000313" key="8">
    <source>
        <dbReference type="RefSeq" id="XP_031747192.1"/>
    </source>
</evidence>
<proteinExistence type="predicted"/>
<dbReference type="GO" id="GO:0046872">
    <property type="term" value="F:metal ion binding"/>
    <property type="evidence" value="ECO:0007669"/>
    <property type="project" value="UniProtKB-KW"/>
</dbReference>
<dbReference type="RefSeq" id="XP_031747192.1">
    <property type="nucleotide sequence ID" value="XM_031891332.1"/>
</dbReference>
<feature type="compositionally biased region" description="Polar residues" evidence="5">
    <location>
        <begin position="906"/>
        <end position="936"/>
    </location>
</feature>
<dbReference type="CTD" id="7739"/>
<feature type="region of interest" description="Disordered" evidence="5">
    <location>
        <begin position="213"/>
        <end position="735"/>
    </location>
</feature>
<feature type="compositionally biased region" description="Low complexity" evidence="5">
    <location>
        <begin position="591"/>
        <end position="617"/>
    </location>
</feature>
<evidence type="ECO:0000259" key="6">
    <source>
        <dbReference type="PROSITE" id="PS50023"/>
    </source>
</evidence>
<dbReference type="AGR" id="Xenbase:XB-GENE-22069466"/>
<feature type="compositionally biased region" description="Polar residues" evidence="5">
    <location>
        <begin position="29"/>
        <end position="39"/>
    </location>
</feature>
<dbReference type="OrthoDB" id="8909291at2759"/>
<evidence type="ECO:0000256" key="4">
    <source>
        <dbReference type="PROSITE-ProRule" id="PRU00125"/>
    </source>
</evidence>
<dbReference type="KEGG" id="xtr:100497112"/>
<feature type="compositionally biased region" description="Low complexity" evidence="5">
    <location>
        <begin position="944"/>
        <end position="953"/>
    </location>
</feature>
<feature type="compositionally biased region" description="Polar residues" evidence="5">
    <location>
        <begin position="326"/>
        <end position="342"/>
    </location>
</feature>
<feature type="domain" description="LIM zinc-binding" evidence="6">
    <location>
        <begin position="1070"/>
        <end position="1132"/>
    </location>
</feature>
<protein>
    <submittedName>
        <fullName evidence="8">Zinc finger protein 185 isoform X1</fullName>
    </submittedName>
</protein>
<organism evidence="7 8">
    <name type="scientific">Xenopus tropicalis</name>
    <name type="common">Western clawed frog</name>
    <name type="synonym">Silurana tropicalis</name>
    <dbReference type="NCBI Taxonomy" id="8364"/>
    <lineage>
        <taxon>Eukaryota</taxon>
        <taxon>Metazoa</taxon>
        <taxon>Chordata</taxon>
        <taxon>Craniata</taxon>
        <taxon>Vertebrata</taxon>
        <taxon>Euteleostomi</taxon>
        <taxon>Amphibia</taxon>
        <taxon>Batrachia</taxon>
        <taxon>Anura</taxon>
        <taxon>Pipoidea</taxon>
        <taxon>Pipidae</taxon>
        <taxon>Xenopodinae</taxon>
        <taxon>Xenopus</taxon>
        <taxon>Silurana</taxon>
    </lineage>
</organism>
<name>A0A8J1INN5_XENTR</name>
<feature type="compositionally biased region" description="Polar residues" evidence="5">
    <location>
        <begin position="526"/>
        <end position="541"/>
    </location>
</feature>
<dbReference type="Xenbase" id="XB-GENE-22069466">
    <property type="gene designation" value="znf185"/>
</dbReference>
<dbReference type="CDD" id="cd08368">
    <property type="entry name" value="LIM"/>
    <property type="match status" value="1"/>
</dbReference>